<protein>
    <submittedName>
        <fullName evidence="2">Uncharacterized protein</fullName>
    </submittedName>
</protein>
<gene>
    <name evidence="2" type="ORF">METZ01_LOCUS222752</name>
</gene>
<accession>A0A382G3Q3</accession>
<evidence type="ECO:0000313" key="2">
    <source>
        <dbReference type="EMBL" id="SVB69898.1"/>
    </source>
</evidence>
<name>A0A382G3Q3_9ZZZZ</name>
<dbReference type="EMBL" id="UINC01053414">
    <property type="protein sequence ID" value="SVB69898.1"/>
    <property type="molecule type" value="Genomic_DNA"/>
</dbReference>
<feature type="region of interest" description="Disordered" evidence="1">
    <location>
        <begin position="76"/>
        <end position="102"/>
    </location>
</feature>
<evidence type="ECO:0000256" key="1">
    <source>
        <dbReference type="SAM" id="MobiDB-lite"/>
    </source>
</evidence>
<dbReference type="AlphaFoldDB" id="A0A382G3Q3"/>
<feature type="compositionally biased region" description="Polar residues" evidence="1">
    <location>
        <begin position="80"/>
        <end position="89"/>
    </location>
</feature>
<feature type="non-terminal residue" evidence="2">
    <location>
        <position position="102"/>
    </location>
</feature>
<feature type="non-terminal residue" evidence="2">
    <location>
        <position position="1"/>
    </location>
</feature>
<reference evidence="2" key="1">
    <citation type="submission" date="2018-05" db="EMBL/GenBank/DDBJ databases">
        <authorList>
            <person name="Lanie J.A."/>
            <person name="Ng W.-L."/>
            <person name="Kazmierczak K.M."/>
            <person name="Andrzejewski T.M."/>
            <person name="Davidsen T.M."/>
            <person name="Wayne K.J."/>
            <person name="Tettelin H."/>
            <person name="Glass J.I."/>
            <person name="Rusch D."/>
            <person name="Podicherti R."/>
            <person name="Tsui H.-C.T."/>
            <person name="Winkler M.E."/>
        </authorList>
    </citation>
    <scope>NUCLEOTIDE SEQUENCE</scope>
</reference>
<proteinExistence type="predicted"/>
<organism evidence="2">
    <name type="scientific">marine metagenome</name>
    <dbReference type="NCBI Taxonomy" id="408172"/>
    <lineage>
        <taxon>unclassified sequences</taxon>
        <taxon>metagenomes</taxon>
        <taxon>ecological metagenomes</taxon>
    </lineage>
</organism>
<sequence length="102" mass="10631">VSSHAAASCGPRRKWGVAAAAEVHSGVEARGKSTPRAPTTCAIASTCCCVVGGVRRESRAHRSSCCWPRRAAAKQQRAANSASHATQQEEPLEPQHSGRAAV</sequence>